<evidence type="ECO:0000256" key="6">
    <source>
        <dbReference type="ARBA" id="ARBA00022989"/>
    </source>
</evidence>
<organism evidence="14 15">
    <name type="scientific">Adineta steineri</name>
    <dbReference type="NCBI Taxonomy" id="433720"/>
    <lineage>
        <taxon>Eukaryota</taxon>
        <taxon>Metazoa</taxon>
        <taxon>Spiralia</taxon>
        <taxon>Gnathifera</taxon>
        <taxon>Rotifera</taxon>
        <taxon>Eurotatoria</taxon>
        <taxon>Bdelloidea</taxon>
        <taxon>Adinetida</taxon>
        <taxon>Adinetidae</taxon>
        <taxon>Adineta</taxon>
    </lineage>
</organism>
<protein>
    <submittedName>
        <fullName evidence="14">Uncharacterized protein</fullName>
    </submittedName>
</protein>
<keyword evidence="6 10" id="KW-1133">Transmembrane helix</keyword>
<evidence type="ECO:0000256" key="8">
    <source>
        <dbReference type="ARBA" id="ARBA00023170"/>
    </source>
</evidence>
<feature type="transmembrane region" description="Helical" evidence="10">
    <location>
        <begin position="646"/>
        <end position="667"/>
    </location>
</feature>
<keyword evidence="4 10" id="KW-0812">Transmembrane</keyword>
<dbReference type="InterPro" id="IPR001879">
    <property type="entry name" value="GPCR_2_extracellular_dom"/>
</dbReference>
<dbReference type="SUPFAM" id="SSF111418">
    <property type="entry name" value="Hormone receptor domain"/>
    <property type="match status" value="1"/>
</dbReference>
<feature type="transmembrane region" description="Helical" evidence="10">
    <location>
        <begin position="781"/>
        <end position="801"/>
    </location>
</feature>
<comment type="similarity">
    <text evidence="2">Belongs to the G-protein coupled receptor 2 family. Adhesion G-protein coupled receptor (ADGR) subfamily.</text>
</comment>
<dbReference type="InterPro" id="IPR036179">
    <property type="entry name" value="Ig-like_dom_sf"/>
</dbReference>
<keyword evidence="3" id="KW-0433">Leucine-rich repeat</keyword>
<dbReference type="Gene3D" id="3.80.10.10">
    <property type="entry name" value="Ribonuclease Inhibitor"/>
    <property type="match status" value="1"/>
</dbReference>
<feature type="chain" id="PRO_5032305113" evidence="11">
    <location>
        <begin position="19"/>
        <end position="1285"/>
    </location>
</feature>
<evidence type="ECO:0000256" key="2">
    <source>
        <dbReference type="ARBA" id="ARBA00007343"/>
    </source>
</evidence>
<dbReference type="InterPro" id="IPR051963">
    <property type="entry name" value="Adhesion_GPCR_A"/>
</dbReference>
<evidence type="ECO:0000256" key="1">
    <source>
        <dbReference type="ARBA" id="ARBA00004141"/>
    </source>
</evidence>
<dbReference type="EMBL" id="CAJNON010000057">
    <property type="protein sequence ID" value="CAF0886132.1"/>
    <property type="molecule type" value="Genomic_DNA"/>
</dbReference>
<keyword evidence="7 10" id="KW-0472">Membrane</keyword>
<dbReference type="PROSITE" id="PS50227">
    <property type="entry name" value="G_PROTEIN_RECEP_F2_3"/>
    <property type="match status" value="1"/>
</dbReference>
<feature type="transmembrane region" description="Helical" evidence="10">
    <location>
        <begin position="679"/>
        <end position="703"/>
    </location>
</feature>
<dbReference type="SUPFAM" id="SSF52058">
    <property type="entry name" value="L domain-like"/>
    <property type="match status" value="1"/>
</dbReference>
<dbReference type="PROSITE" id="PS51450">
    <property type="entry name" value="LRR"/>
    <property type="match status" value="1"/>
</dbReference>
<reference evidence="14" key="1">
    <citation type="submission" date="2021-02" db="EMBL/GenBank/DDBJ databases">
        <authorList>
            <person name="Nowell W R."/>
        </authorList>
    </citation>
    <scope>NUCLEOTIDE SEQUENCE</scope>
</reference>
<keyword evidence="8" id="KW-0675">Receptor</keyword>
<evidence type="ECO:0000313" key="14">
    <source>
        <dbReference type="EMBL" id="CAF0886132.1"/>
    </source>
</evidence>
<feature type="region of interest" description="Disordered" evidence="9">
    <location>
        <begin position="1076"/>
        <end position="1100"/>
    </location>
</feature>
<evidence type="ECO:0000256" key="9">
    <source>
        <dbReference type="SAM" id="MobiDB-lite"/>
    </source>
</evidence>
<keyword evidence="11" id="KW-0732">Signal</keyword>
<dbReference type="InterPro" id="IPR017981">
    <property type="entry name" value="GPCR_2-like_7TM"/>
</dbReference>
<dbReference type="Pfam" id="PF13855">
    <property type="entry name" value="LRR_8"/>
    <property type="match status" value="1"/>
</dbReference>
<name>A0A813YLU6_9BILA</name>
<sequence length="1285" mass="149449">MLFILIIYVLLLIRLSIGDQCPSSDYCTCSSDLTIIKCTDHQLTNEILFNINNQLPESTILLNLSSNSLTTIEFLSNLNHLQILDLSYNKIHYIPTDFLSKFPHLTTLYLQNNSLKTIPKTFKKYTNINIDLLNNPFYCTCQSKWFQTHNQLKNIICQNNKPFDENDFCRIKNFLEIYPQQAQMIYENEPFILNCSSNSKHYWTLNDKIYPSTIASSLYSAIIIDHLQIKHSGIWTCHNFNSNRSISLTVLQTSSNHFCPSIRMNTSKGYFHWPRTLINNKIEKKCPFGSAAWLRNSNEYARAWYMCSSSGDWMNLDVSQCAFQSNISRIFDRLSLTETNLLLRIMKYLSKIDKNNLELFDIILLIDLIDEQQVKYKNQDRIMLIYHLTDFILQIKHNFMHFREYRMALTRLRLIIERLLDFTDQPWLYIGKELTAMTMQAPLSLTSCVIPDRSLLTIICEPDDHHQHQSPLMTIQFPSSLNKTNQNSFYYIIFYRQSTLFASDNMQNNDLNPAIYIRPEFLFFITEHLVSRYSSYPIKLTFYGQANQASIGIWYLNQTSWQIKSSICKINEQNNNLISTDCVLFNNNSLSLTYLDDINNQKNLFFNTKYSQLTIYVSSILASICFFISIIFYICFYKIYQIPRRFFHCLINYWLNLGILISLFAFGIQQNQHPFLCEFISICLHFLCLATILWLTLLSFSIWRKLYLISTDKDYHEKSAVMMVDYDDVSLPIMKLKSKPVIQFYLIAYGLAFIICGANVITSREPHLTNKICFSNHFDSMLLLIIPIFMFIFLSLIFLLISRNYIKQITKKKIHLPNLSDESGINSEHILLSKRNKILPLIIPSNQNNQQIISNIKHYNSHSDNIYSTNIDYRYESINQLLSILCQLILLIFLFLSSLAIYLQPFQTFKLRFENVIYSHLYGFFVLFLAFYILSYHVLSRSNLITRFYSHRNNDDNLINRFYIKPPPSSSINTMIIKDFDTPSSTDGLSLSPPSHTCSLTNRDVCQVQQHTERTTINNNDTYDSKPLMKIKSEHYAFYRHIPKTNATSSSKKLPLFPALDVIVHENINKYQSQRNSLNERSLKKSTYSPVESLTTETRTTQLSSSSFPSCQSFTYPRISPSQAIIRPLPITRLHTLSTSKNLSKSSNITQSNSILNPSYEQNTINTTNQNSTHIMSSISHEEEEHHNAYVSLNKLDHFIQQESANEKLLIQRNSPYEYVQVGYIDDVDDGSVSLKISRCDSNGSLNTISTVKDDTQTLLSLSSTNSENDFNIDINQIKLHESTV</sequence>
<accession>A0A813YLU6</accession>
<keyword evidence="5" id="KW-0677">Repeat</keyword>
<feature type="domain" description="G-protein coupled receptors family 2 profile 1" evidence="12">
    <location>
        <begin position="236"/>
        <end position="325"/>
    </location>
</feature>
<dbReference type="Gene3D" id="1.20.1070.10">
    <property type="entry name" value="Rhodopsin 7-helix transmembrane proteins"/>
    <property type="match status" value="1"/>
</dbReference>
<evidence type="ECO:0000313" key="15">
    <source>
        <dbReference type="Proteomes" id="UP000663891"/>
    </source>
</evidence>
<evidence type="ECO:0000256" key="7">
    <source>
        <dbReference type="ARBA" id="ARBA00023136"/>
    </source>
</evidence>
<evidence type="ECO:0000256" key="3">
    <source>
        <dbReference type="ARBA" id="ARBA00022614"/>
    </source>
</evidence>
<dbReference type="InterPro" id="IPR001611">
    <property type="entry name" value="Leu-rich_rpt"/>
</dbReference>
<dbReference type="InterPro" id="IPR036445">
    <property type="entry name" value="GPCR_2_extracell_dom_sf"/>
</dbReference>
<gene>
    <name evidence="14" type="ORF">VCS650_LOCUS8518</name>
</gene>
<dbReference type="PANTHER" id="PTHR45930:SF4">
    <property type="entry name" value="ADHESION G PROTEIN-COUPLED RECEPTOR A3"/>
    <property type="match status" value="1"/>
</dbReference>
<dbReference type="SUPFAM" id="SSF48726">
    <property type="entry name" value="Immunoglobulin"/>
    <property type="match status" value="1"/>
</dbReference>
<evidence type="ECO:0000259" key="13">
    <source>
        <dbReference type="PROSITE" id="PS50261"/>
    </source>
</evidence>
<feature type="transmembrane region" description="Helical" evidence="10">
    <location>
        <begin position="881"/>
        <end position="904"/>
    </location>
</feature>
<dbReference type="GO" id="GO:0007166">
    <property type="term" value="P:cell surface receptor signaling pathway"/>
    <property type="evidence" value="ECO:0007669"/>
    <property type="project" value="InterPro"/>
</dbReference>
<evidence type="ECO:0000259" key="12">
    <source>
        <dbReference type="PROSITE" id="PS50227"/>
    </source>
</evidence>
<feature type="transmembrane region" description="Helical" evidence="10">
    <location>
        <begin position="916"/>
        <end position="939"/>
    </location>
</feature>
<evidence type="ECO:0000256" key="4">
    <source>
        <dbReference type="ARBA" id="ARBA00022692"/>
    </source>
</evidence>
<comment type="subcellular location">
    <subcellularLocation>
        <location evidence="1">Membrane</location>
        <topology evidence="1">Multi-pass membrane protein</topology>
    </subcellularLocation>
</comment>
<feature type="transmembrane region" description="Helical" evidence="10">
    <location>
        <begin position="742"/>
        <end position="761"/>
    </location>
</feature>
<dbReference type="PROSITE" id="PS50261">
    <property type="entry name" value="G_PROTEIN_RECEP_F2_4"/>
    <property type="match status" value="1"/>
</dbReference>
<dbReference type="Proteomes" id="UP000663891">
    <property type="component" value="Unassembled WGS sequence"/>
</dbReference>
<dbReference type="SMART" id="SM00369">
    <property type="entry name" value="LRR_TYP"/>
    <property type="match status" value="2"/>
</dbReference>
<feature type="domain" description="G-protein coupled receptors family 2 profile 2" evidence="13">
    <location>
        <begin position="611"/>
        <end position="800"/>
    </location>
</feature>
<evidence type="ECO:0000256" key="5">
    <source>
        <dbReference type="ARBA" id="ARBA00022737"/>
    </source>
</evidence>
<dbReference type="InterPro" id="IPR003591">
    <property type="entry name" value="Leu-rich_rpt_typical-subtyp"/>
</dbReference>
<proteinExistence type="inferred from homology"/>
<comment type="caution">
    <text evidence="14">The sequence shown here is derived from an EMBL/GenBank/DDBJ whole genome shotgun (WGS) entry which is preliminary data.</text>
</comment>
<dbReference type="PANTHER" id="PTHR45930">
    <property type="entry name" value="G-PROTEIN COUPLED RECEPTOR 124-LIKE PROTEIN"/>
    <property type="match status" value="1"/>
</dbReference>
<feature type="transmembrane region" description="Helical" evidence="10">
    <location>
        <begin position="613"/>
        <end position="634"/>
    </location>
</feature>
<evidence type="ECO:0000256" key="10">
    <source>
        <dbReference type="SAM" id="Phobius"/>
    </source>
</evidence>
<dbReference type="Gene3D" id="2.60.40.10">
    <property type="entry name" value="Immunoglobulins"/>
    <property type="match status" value="1"/>
</dbReference>
<dbReference type="GO" id="GO:0005886">
    <property type="term" value="C:plasma membrane"/>
    <property type="evidence" value="ECO:0007669"/>
    <property type="project" value="TreeGrafter"/>
</dbReference>
<feature type="signal peptide" evidence="11">
    <location>
        <begin position="1"/>
        <end position="18"/>
    </location>
</feature>
<dbReference type="OrthoDB" id="10031018at2759"/>
<dbReference type="InterPro" id="IPR013783">
    <property type="entry name" value="Ig-like_fold"/>
</dbReference>
<evidence type="ECO:0000256" key="11">
    <source>
        <dbReference type="SAM" id="SignalP"/>
    </source>
</evidence>
<dbReference type="InterPro" id="IPR032675">
    <property type="entry name" value="LRR_dom_sf"/>
</dbReference>
<dbReference type="GO" id="GO:0004930">
    <property type="term" value="F:G protein-coupled receptor activity"/>
    <property type="evidence" value="ECO:0007669"/>
    <property type="project" value="InterPro"/>
</dbReference>